<dbReference type="EMBL" id="BGPR01049669">
    <property type="protein sequence ID" value="GBO26679.1"/>
    <property type="molecule type" value="Genomic_DNA"/>
</dbReference>
<comment type="caution">
    <text evidence="2">The sequence shown here is derived from an EMBL/GenBank/DDBJ whole genome shotgun (WGS) entry which is preliminary data.</text>
</comment>
<dbReference type="Pfam" id="PF13927">
    <property type="entry name" value="Ig_3"/>
    <property type="match status" value="1"/>
</dbReference>
<dbReference type="InterPro" id="IPR003599">
    <property type="entry name" value="Ig_sub"/>
</dbReference>
<evidence type="ECO:0000259" key="1">
    <source>
        <dbReference type="PROSITE" id="PS50835"/>
    </source>
</evidence>
<dbReference type="AlphaFoldDB" id="A0A4Y2VNC7"/>
<keyword evidence="3" id="KW-1185">Reference proteome</keyword>
<feature type="domain" description="Ig-like" evidence="1">
    <location>
        <begin position="45"/>
        <end position="129"/>
    </location>
</feature>
<organism evidence="2 3">
    <name type="scientific">Araneus ventricosus</name>
    <name type="common">Orbweaver spider</name>
    <name type="synonym">Epeira ventricosa</name>
    <dbReference type="NCBI Taxonomy" id="182803"/>
    <lineage>
        <taxon>Eukaryota</taxon>
        <taxon>Metazoa</taxon>
        <taxon>Ecdysozoa</taxon>
        <taxon>Arthropoda</taxon>
        <taxon>Chelicerata</taxon>
        <taxon>Arachnida</taxon>
        <taxon>Araneae</taxon>
        <taxon>Araneomorphae</taxon>
        <taxon>Entelegynae</taxon>
        <taxon>Araneoidea</taxon>
        <taxon>Araneidae</taxon>
        <taxon>Araneus</taxon>
    </lineage>
</organism>
<dbReference type="InterPro" id="IPR036179">
    <property type="entry name" value="Ig-like_dom_sf"/>
</dbReference>
<evidence type="ECO:0000313" key="2">
    <source>
        <dbReference type="EMBL" id="GBO26679.1"/>
    </source>
</evidence>
<proteinExistence type="predicted"/>
<reference evidence="2 3" key="1">
    <citation type="journal article" date="2019" name="Sci. Rep.">
        <title>Orb-weaving spider Araneus ventricosus genome elucidates the spidroin gene catalogue.</title>
        <authorList>
            <person name="Kono N."/>
            <person name="Nakamura H."/>
            <person name="Ohtoshi R."/>
            <person name="Moran D.A.P."/>
            <person name="Shinohara A."/>
            <person name="Yoshida Y."/>
            <person name="Fujiwara M."/>
            <person name="Mori M."/>
            <person name="Tomita M."/>
            <person name="Arakawa K."/>
        </authorList>
    </citation>
    <scope>NUCLEOTIDE SEQUENCE [LARGE SCALE GENOMIC DNA]</scope>
</reference>
<sequence length="139" mass="15465">MGSSKGQCHHLLNFDGQDENDHESHMVGCAARRARSDQDSLFFSPQPEDVTAIEGYPTTLKCGSSEKANVTIYWTLDGQRVENDTRRHMVGSDLYISRVSTLYDIGEFKCIATNITSGRSIVSRGSQINILCKYSSCYS</sequence>
<name>A0A4Y2VNC7_ARAVE</name>
<dbReference type="SMART" id="SM00409">
    <property type="entry name" value="IG"/>
    <property type="match status" value="1"/>
</dbReference>
<dbReference type="Gene3D" id="2.60.40.10">
    <property type="entry name" value="Immunoglobulins"/>
    <property type="match status" value="1"/>
</dbReference>
<dbReference type="InterPro" id="IPR007110">
    <property type="entry name" value="Ig-like_dom"/>
</dbReference>
<dbReference type="InterPro" id="IPR013783">
    <property type="entry name" value="Ig-like_fold"/>
</dbReference>
<dbReference type="PROSITE" id="PS50835">
    <property type="entry name" value="IG_LIKE"/>
    <property type="match status" value="1"/>
</dbReference>
<gene>
    <name evidence="2" type="ORF">AVEN_126936_1</name>
</gene>
<dbReference type="Proteomes" id="UP000499080">
    <property type="component" value="Unassembled WGS sequence"/>
</dbReference>
<dbReference type="SUPFAM" id="SSF48726">
    <property type="entry name" value="Immunoglobulin"/>
    <property type="match status" value="1"/>
</dbReference>
<dbReference type="OrthoDB" id="2413561at2759"/>
<evidence type="ECO:0000313" key="3">
    <source>
        <dbReference type="Proteomes" id="UP000499080"/>
    </source>
</evidence>
<accession>A0A4Y2VNC7</accession>
<protein>
    <recommendedName>
        <fullName evidence="1">Ig-like domain-containing protein</fullName>
    </recommendedName>
</protein>